<organism evidence="2 3">
    <name type="scientific">Leucobacter edaphi</name>
    <dbReference type="NCBI Taxonomy" id="2796472"/>
    <lineage>
        <taxon>Bacteria</taxon>
        <taxon>Bacillati</taxon>
        <taxon>Actinomycetota</taxon>
        <taxon>Actinomycetes</taxon>
        <taxon>Micrococcales</taxon>
        <taxon>Microbacteriaceae</taxon>
        <taxon>Leucobacter</taxon>
    </lineage>
</organism>
<accession>A0A934QC22</accession>
<evidence type="ECO:0000256" key="1">
    <source>
        <dbReference type="SAM" id="MobiDB-lite"/>
    </source>
</evidence>
<evidence type="ECO:0000313" key="2">
    <source>
        <dbReference type="EMBL" id="MBK0421090.1"/>
    </source>
</evidence>
<dbReference type="Proteomes" id="UP000618733">
    <property type="component" value="Unassembled WGS sequence"/>
</dbReference>
<keyword evidence="3" id="KW-1185">Reference proteome</keyword>
<proteinExistence type="predicted"/>
<name>A0A934QC22_9MICO</name>
<gene>
    <name evidence="2" type="ORF">JD292_03210</name>
</gene>
<dbReference type="AlphaFoldDB" id="A0A934QC22"/>
<feature type="region of interest" description="Disordered" evidence="1">
    <location>
        <begin position="30"/>
        <end position="66"/>
    </location>
</feature>
<feature type="compositionally biased region" description="Polar residues" evidence="1">
    <location>
        <begin position="55"/>
        <end position="66"/>
    </location>
</feature>
<evidence type="ECO:0000313" key="3">
    <source>
        <dbReference type="Proteomes" id="UP000618733"/>
    </source>
</evidence>
<dbReference type="RefSeq" id="WP_200131280.1">
    <property type="nucleotide sequence ID" value="NZ_JAEHOI010000002.1"/>
</dbReference>
<reference evidence="2" key="1">
    <citation type="submission" date="2020-12" db="EMBL/GenBank/DDBJ databases">
        <title>Leucobacter sp. CAS2, isolated from Chromium sludge.</title>
        <authorList>
            <person name="Xu Z."/>
        </authorList>
    </citation>
    <scope>NUCLEOTIDE SEQUENCE</scope>
    <source>
        <strain evidence="2">CSA2</strain>
    </source>
</reference>
<sequence>MNNVIAAILVCAFFIAARIWKFREDLRHGKPSRDETLRAGGPELHSPERAARRAQGTTAWTRISGP</sequence>
<protein>
    <submittedName>
        <fullName evidence="2">Uncharacterized protein</fullName>
    </submittedName>
</protein>
<dbReference type="EMBL" id="JAEHOI010000002">
    <property type="protein sequence ID" value="MBK0421090.1"/>
    <property type="molecule type" value="Genomic_DNA"/>
</dbReference>
<comment type="caution">
    <text evidence="2">The sequence shown here is derived from an EMBL/GenBank/DDBJ whole genome shotgun (WGS) entry which is preliminary data.</text>
</comment>